<proteinExistence type="predicted"/>
<dbReference type="PANTHER" id="PTHR14540">
    <property type="entry name" value="INTEGRATOR COMPLEX SUBUNIT 15"/>
    <property type="match status" value="1"/>
</dbReference>
<dbReference type="InterPro" id="IPR027844">
    <property type="entry name" value="INTS15"/>
</dbReference>
<sequence length="228" mass="25348">MSVLDRCRSNLRALESSLREEHKPDFVLRLDSSDIFPANDKVFYICLYSSFQKPTPLEELELLNTFATYFPCNDDSKARLFYELFPLERDVPDDRVRFLVKLSSLALCIGLPVILELAAVWLKVRVAHLYASTAPPAPLYQPVVVFVTGITSDMLSIPGLPGTTHPVGGYLTDGDSLEHPLLNLHHTSPLFAEAYLSAVTLVYGTSPTFNFGNLTPGHRTYSSHAMAT</sequence>
<keyword evidence="1" id="KW-0812">Transmembrane</keyword>
<keyword evidence="1" id="KW-0472">Membrane</keyword>
<keyword evidence="1" id="KW-1133">Transmembrane helix</keyword>
<protein>
    <submittedName>
        <fullName evidence="2">Uncharacterized protein</fullName>
    </submittedName>
</protein>
<keyword evidence="3" id="KW-1185">Reference proteome</keyword>
<evidence type="ECO:0000313" key="2">
    <source>
        <dbReference type="EMBL" id="GAA47140.1"/>
    </source>
</evidence>
<name>G7Y2G2_CLOSI</name>
<reference evidence="2" key="1">
    <citation type="journal article" date="2011" name="Genome Biol.">
        <title>The draft genome of the carcinogenic human liver fluke Clonorchis sinensis.</title>
        <authorList>
            <person name="Wang X."/>
            <person name="Chen W."/>
            <person name="Huang Y."/>
            <person name="Sun J."/>
            <person name="Men J."/>
            <person name="Liu H."/>
            <person name="Luo F."/>
            <person name="Guo L."/>
            <person name="Lv X."/>
            <person name="Deng C."/>
            <person name="Zhou C."/>
            <person name="Fan Y."/>
            <person name="Li X."/>
            <person name="Huang L."/>
            <person name="Hu Y."/>
            <person name="Liang C."/>
            <person name="Hu X."/>
            <person name="Xu J."/>
            <person name="Yu X."/>
        </authorList>
    </citation>
    <scope>NUCLEOTIDE SEQUENCE [LARGE SCALE GENOMIC DNA]</scope>
    <source>
        <strain evidence="2">Henan</strain>
    </source>
</reference>
<dbReference type="PANTHER" id="PTHR14540:SF2">
    <property type="entry name" value="INTEGRATOR COMPLEX SUBUNIT 15"/>
    <property type="match status" value="1"/>
</dbReference>
<accession>G7Y2G2</accession>
<dbReference type="Proteomes" id="UP000008909">
    <property type="component" value="Unassembled WGS sequence"/>
</dbReference>
<organism evidence="2 3">
    <name type="scientific">Clonorchis sinensis</name>
    <name type="common">Chinese liver fluke</name>
    <dbReference type="NCBI Taxonomy" id="79923"/>
    <lineage>
        <taxon>Eukaryota</taxon>
        <taxon>Metazoa</taxon>
        <taxon>Spiralia</taxon>
        <taxon>Lophotrochozoa</taxon>
        <taxon>Platyhelminthes</taxon>
        <taxon>Trematoda</taxon>
        <taxon>Digenea</taxon>
        <taxon>Opisthorchiida</taxon>
        <taxon>Opisthorchiata</taxon>
        <taxon>Opisthorchiidae</taxon>
        <taxon>Clonorchis</taxon>
    </lineage>
</organism>
<reference key="2">
    <citation type="submission" date="2011-10" db="EMBL/GenBank/DDBJ databases">
        <title>The genome and transcriptome sequence of Clonorchis sinensis provide insights into the carcinogenic liver fluke.</title>
        <authorList>
            <person name="Wang X."/>
            <person name="Huang Y."/>
            <person name="Chen W."/>
            <person name="Liu H."/>
            <person name="Guo L."/>
            <person name="Chen Y."/>
            <person name="Luo F."/>
            <person name="Zhou W."/>
            <person name="Sun J."/>
            <person name="Mao Q."/>
            <person name="Liang P."/>
            <person name="Zhou C."/>
            <person name="Tian Y."/>
            <person name="Men J."/>
            <person name="Lv X."/>
            <person name="Huang L."/>
            <person name="Zhou J."/>
            <person name="Hu Y."/>
            <person name="Li R."/>
            <person name="Zhang F."/>
            <person name="Lei H."/>
            <person name="Li X."/>
            <person name="Hu X."/>
            <person name="Liang C."/>
            <person name="Xu J."/>
            <person name="Wu Z."/>
            <person name="Yu X."/>
        </authorList>
    </citation>
    <scope>NUCLEOTIDE SEQUENCE</scope>
    <source>
        <strain>Henan</strain>
    </source>
</reference>
<dbReference type="AlphaFoldDB" id="G7Y2G2"/>
<evidence type="ECO:0000256" key="1">
    <source>
        <dbReference type="SAM" id="Phobius"/>
    </source>
</evidence>
<gene>
    <name evidence="2" type="ORF">CLF_100002</name>
</gene>
<dbReference type="EMBL" id="DF142828">
    <property type="protein sequence ID" value="GAA47140.1"/>
    <property type="molecule type" value="Genomic_DNA"/>
</dbReference>
<feature type="transmembrane region" description="Helical" evidence="1">
    <location>
        <begin position="98"/>
        <end position="122"/>
    </location>
</feature>
<dbReference type="Pfam" id="PF14964">
    <property type="entry name" value="INTS15"/>
    <property type="match status" value="1"/>
</dbReference>
<evidence type="ECO:0000313" key="3">
    <source>
        <dbReference type="Proteomes" id="UP000008909"/>
    </source>
</evidence>